<dbReference type="InterPro" id="IPR024752">
    <property type="entry name" value="Myb/SANT-like_dom"/>
</dbReference>
<dbReference type="Proteomes" id="UP000189703">
    <property type="component" value="Unplaced"/>
</dbReference>
<proteinExistence type="predicted"/>
<dbReference type="Pfam" id="PF12776">
    <property type="entry name" value="Myb_DNA-bind_3"/>
    <property type="match status" value="1"/>
</dbReference>
<dbReference type="OrthoDB" id="611564at2759"/>
<accession>A0A1U8PZE0</accession>
<gene>
    <name evidence="3" type="primary">LOC109114155</name>
</gene>
<dbReference type="PANTHER" id="PTHR46929">
    <property type="entry name" value="EXPRESSED PROTEIN"/>
    <property type="match status" value="1"/>
</dbReference>
<dbReference type="GeneID" id="109114155"/>
<protein>
    <submittedName>
        <fullName evidence="3">Uncharacterized protein LOC109114155</fullName>
    </submittedName>
</protein>
<dbReference type="PANTHER" id="PTHR46929:SF29">
    <property type="entry name" value="MYB_SANT-LIKE DOMAIN-CONTAINING PROTEIN"/>
    <property type="match status" value="1"/>
</dbReference>
<evidence type="ECO:0000259" key="1">
    <source>
        <dbReference type="Pfam" id="PF12776"/>
    </source>
</evidence>
<evidence type="ECO:0000313" key="2">
    <source>
        <dbReference type="Proteomes" id="UP000189703"/>
    </source>
</evidence>
<name>A0A1U8PZE0_NELNU</name>
<dbReference type="KEGG" id="nnu:109114155"/>
<dbReference type="RefSeq" id="XP_019051919.1">
    <property type="nucleotide sequence ID" value="XM_019196374.1"/>
</dbReference>
<organism evidence="2 3">
    <name type="scientific">Nelumbo nucifera</name>
    <name type="common">Sacred lotus</name>
    <dbReference type="NCBI Taxonomy" id="4432"/>
    <lineage>
        <taxon>Eukaryota</taxon>
        <taxon>Viridiplantae</taxon>
        <taxon>Streptophyta</taxon>
        <taxon>Embryophyta</taxon>
        <taxon>Tracheophyta</taxon>
        <taxon>Spermatophyta</taxon>
        <taxon>Magnoliopsida</taxon>
        <taxon>Proteales</taxon>
        <taxon>Nelumbonaceae</taxon>
        <taxon>Nelumbo</taxon>
    </lineage>
</organism>
<sequence length="179" mass="19746">MDNLLIDTLAEQVNLGNKVDKSFKSSTYTAAAHAISTKLKTIKQNFAILKNLLNQSGFAWNDSTKTIDATPDVWATYIEELNKQDAISATATSATPNVEHVFDDIDEAENFEDPNLQARPVEARSFAEGRVLGKRKSYASIVSEQVQDIATHLGKVASAVERMFGLFSKEKVYVDVMSL</sequence>
<feature type="domain" description="Myb/SANT-like" evidence="1">
    <location>
        <begin position="1"/>
        <end position="77"/>
    </location>
</feature>
<evidence type="ECO:0000313" key="3">
    <source>
        <dbReference type="RefSeq" id="XP_019051919.1"/>
    </source>
</evidence>
<dbReference type="AlphaFoldDB" id="A0A1U8PZE0"/>
<reference evidence="3" key="1">
    <citation type="submission" date="2025-08" db="UniProtKB">
        <authorList>
            <consortium name="RefSeq"/>
        </authorList>
    </citation>
    <scope>IDENTIFICATION</scope>
</reference>
<dbReference type="InParanoid" id="A0A1U8PZE0"/>
<keyword evidence="2" id="KW-1185">Reference proteome</keyword>